<sequence>MKKIILTLLLINYFNIWAKDLPTNKSYFGIGILGPLSNSLQLVLGKNIEMEIGIYNGLRNLFTNFNTLFASLEFIALSSNSLEKPSIINASLGVGIYGLWWISKWQNTQEAYNSTNIGLRISLTLNVPIITNNFDIFLKTGPGINIWGIGSDDPQQKWEVFAGFGMRLWLA</sequence>
<accession>W5T0B2</accession>
<protein>
    <recommendedName>
        <fullName evidence="4">DUF3996 domain-containing protein</fullName>
    </recommendedName>
</protein>
<feature type="chain" id="PRO_5004873214" description="DUF3996 domain-containing protein" evidence="1">
    <location>
        <begin position="19"/>
        <end position="171"/>
    </location>
</feature>
<evidence type="ECO:0000313" key="2">
    <source>
        <dbReference type="EMBL" id="AHH10746.1"/>
    </source>
</evidence>
<dbReference type="Pfam" id="PF13161">
    <property type="entry name" value="DUF3996"/>
    <property type="match status" value="1"/>
</dbReference>
<dbReference type="OrthoDB" id="350620at2"/>
<dbReference type="Proteomes" id="UP000019330">
    <property type="component" value="Chromosome"/>
</dbReference>
<dbReference type="STRING" id="1313292.BCO_0058800"/>
<feature type="signal peptide" evidence="1">
    <location>
        <begin position="1"/>
        <end position="18"/>
    </location>
</feature>
<dbReference type="PATRIC" id="fig|1313292.3.peg.600"/>
<evidence type="ECO:0000313" key="3">
    <source>
        <dbReference type="Proteomes" id="UP000019330"/>
    </source>
</evidence>
<dbReference type="HOGENOM" id="CLU_1559998_0_0_12"/>
<gene>
    <name evidence="2" type="ORF">BCO_0058800</name>
</gene>
<dbReference type="InterPro" id="IPR016489">
    <property type="entry name" value="BAPKO_0422-like"/>
</dbReference>
<dbReference type="EMBL" id="CP005745">
    <property type="protein sequence ID" value="AHH10746.1"/>
    <property type="molecule type" value="Genomic_DNA"/>
</dbReference>
<keyword evidence="1" id="KW-0732">Signal</keyword>
<dbReference type="AlphaFoldDB" id="W5T0B2"/>
<keyword evidence="3" id="KW-1185">Reference proteome</keyword>
<organism evidence="2 3">
    <name type="scientific">Borrelia coriaceae ATCC 43381</name>
    <dbReference type="NCBI Taxonomy" id="1408429"/>
    <lineage>
        <taxon>Bacteria</taxon>
        <taxon>Pseudomonadati</taxon>
        <taxon>Spirochaetota</taxon>
        <taxon>Spirochaetia</taxon>
        <taxon>Spirochaetales</taxon>
        <taxon>Borreliaceae</taxon>
        <taxon>Borrelia</taxon>
    </lineage>
</organism>
<evidence type="ECO:0008006" key="4">
    <source>
        <dbReference type="Google" id="ProtNLM"/>
    </source>
</evidence>
<evidence type="ECO:0000256" key="1">
    <source>
        <dbReference type="SAM" id="SignalP"/>
    </source>
</evidence>
<dbReference type="RefSeq" id="WP_025408173.1">
    <property type="nucleotide sequence ID" value="NZ_CP005745.1"/>
</dbReference>
<proteinExistence type="predicted"/>
<reference evidence="2" key="1">
    <citation type="submission" date="2013-04" db="EMBL/GenBank/DDBJ databases">
        <title>Comparative Genomics of Relapsing Fever Spirochetes.</title>
        <authorList>
            <person name="Schwan T.G."/>
            <person name="Raffel S.J."/>
            <person name="Porcella S.F."/>
            <person name="Martens C.A."/>
            <person name="Bruno D.P."/>
            <person name="Ricklefs S.M."/>
            <person name="Barbian K.B."/>
        </authorList>
    </citation>
    <scope>NUCLEOTIDE SEQUENCE [LARGE SCALE GENOMIC DNA]</scope>
    <source>
        <strain evidence="2">Co53</strain>
    </source>
</reference>
<name>W5T0B2_9SPIR</name>